<proteinExistence type="predicted"/>
<protein>
    <submittedName>
        <fullName evidence="1">Uncharacterized protein</fullName>
    </submittedName>
</protein>
<organism evidence="1">
    <name type="scientific">marine sediment metagenome</name>
    <dbReference type="NCBI Taxonomy" id="412755"/>
    <lineage>
        <taxon>unclassified sequences</taxon>
        <taxon>metagenomes</taxon>
        <taxon>ecological metagenomes</taxon>
    </lineage>
</organism>
<reference evidence="1" key="1">
    <citation type="journal article" date="2015" name="Nature">
        <title>Complex archaea that bridge the gap between prokaryotes and eukaryotes.</title>
        <authorList>
            <person name="Spang A."/>
            <person name="Saw J.H."/>
            <person name="Jorgensen S.L."/>
            <person name="Zaremba-Niedzwiedzka K."/>
            <person name="Martijn J."/>
            <person name="Lind A.E."/>
            <person name="van Eijk R."/>
            <person name="Schleper C."/>
            <person name="Guy L."/>
            <person name="Ettema T.J."/>
        </authorList>
    </citation>
    <scope>NUCLEOTIDE SEQUENCE</scope>
</reference>
<accession>A0A0F9GS07</accession>
<dbReference type="AlphaFoldDB" id="A0A0F9GS07"/>
<gene>
    <name evidence="1" type="ORF">LCGC14_2150640</name>
</gene>
<evidence type="ECO:0000313" key="1">
    <source>
        <dbReference type="EMBL" id="KKL65872.1"/>
    </source>
</evidence>
<dbReference type="EMBL" id="LAZR01027391">
    <property type="protein sequence ID" value="KKL65872.1"/>
    <property type="molecule type" value="Genomic_DNA"/>
</dbReference>
<sequence>MEIDKTQEKSVEASEDYDLIKVRALITCPNGDYNKKFRNQFLRKDMRLLIPQLKVFDWLTCAACGELLDLNLEFNI</sequence>
<comment type="caution">
    <text evidence="1">The sequence shown here is derived from an EMBL/GenBank/DDBJ whole genome shotgun (WGS) entry which is preliminary data.</text>
</comment>
<name>A0A0F9GS07_9ZZZZ</name>